<evidence type="ECO:0000313" key="9">
    <source>
        <dbReference type="EMBL" id="AKG91812.1"/>
    </source>
</evidence>
<dbReference type="CDD" id="cd01356">
    <property type="entry name" value="AcnX_swivel"/>
    <property type="match status" value="1"/>
</dbReference>
<evidence type="ECO:0000256" key="2">
    <source>
        <dbReference type="ARBA" id="ARBA00023229"/>
    </source>
</evidence>
<comment type="similarity">
    <text evidence="7">Belongs to the AcnX type II small subunit family.</text>
</comment>
<comment type="function">
    <text evidence="5 7">Component of a hydro-lyase that catalyzes the dehydration of mevalonate 5-phosphate (MVA5P) to form trans-anhydromevalonate 5-phosphate (tAHMP). Involved in the archaeal mevalonate (MVA) pathway, which provides fundamental precursors for isoprenoid biosynthesis, such as isopentenyl diphosphate (IPP) and dimethylallyl diphosphate (DMAPP).</text>
</comment>
<dbReference type="PIRSF" id="PIRSF004966">
    <property type="entry name" value="UCP004966"/>
    <property type="match status" value="1"/>
</dbReference>
<keyword evidence="3 7" id="KW-0456">Lyase</keyword>
<dbReference type="Pfam" id="PF01989">
    <property type="entry name" value="AcnX_swivel_put"/>
    <property type="match status" value="1"/>
</dbReference>
<dbReference type="AlphaFoldDB" id="A0A0F7IGP4"/>
<protein>
    <recommendedName>
        <fullName evidence="7">Phosphomevalonate dehydratase small subunit</fullName>
        <shortName evidence="7">PMDh small subunit</shortName>
        <shortName evidence="7">PMDh-S</shortName>
        <ecNumber evidence="7">4.2.1.182</ecNumber>
    </recommendedName>
</protein>
<dbReference type="PANTHER" id="PTHR36577">
    <property type="entry name" value="DUF521 DOMAIN PROTEIN (AFU_ORTHOLOGUE AFUA_6G00490)"/>
    <property type="match status" value="1"/>
</dbReference>
<dbReference type="SUPFAM" id="SSF52016">
    <property type="entry name" value="LeuD/IlvD-like"/>
    <property type="match status" value="1"/>
</dbReference>
<sequence length="135" mass="14607">MRFRARVISRGYAEGEAIVSRKPVSFLGDVDPESGVIRDRESDIFGESVAGKIFVFPEGRGSTVGTYTLLRMKKAGCAPAGIVMVRSEAIVAVGAIIAGIPLVDMPEADVLEVIESGDHVRVFAEREGWVEVEKR</sequence>
<dbReference type="HAMAP" id="MF_00078">
    <property type="entry name" value="PMDh_S"/>
    <property type="match status" value="1"/>
</dbReference>
<organism evidence="9 10">
    <name type="scientific">Geoglobus ahangari</name>
    <dbReference type="NCBI Taxonomy" id="113653"/>
    <lineage>
        <taxon>Archaea</taxon>
        <taxon>Methanobacteriati</taxon>
        <taxon>Methanobacteriota</taxon>
        <taxon>Archaeoglobi</taxon>
        <taxon>Archaeoglobales</taxon>
        <taxon>Archaeoglobaceae</taxon>
        <taxon>Geoglobus</taxon>
    </lineage>
</organism>
<dbReference type="GO" id="GO:0016836">
    <property type="term" value="F:hydro-lyase activity"/>
    <property type="evidence" value="ECO:0007669"/>
    <property type="project" value="UniProtKB-UniRule"/>
</dbReference>
<feature type="domain" description="Phosphomevalonate dehydratase small subunit-like" evidence="8">
    <location>
        <begin position="24"/>
        <end position="103"/>
    </location>
</feature>
<dbReference type="Proteomes" id="UP000034723">
    <property type="component" value="Chromosome"/>
</dbReference>
<evidence type="ECO:0000256" key="6">
    <source>
        <dbReference type="ARBA" id="ARBA00046520"/>
    </source>
</evidence>
<dbReference type="InterPro" id="IPR020794">
    <property type="entry name" value="PMDh_S"/>
</dbReference>
<evidence type="ECO:0000256" key="5">
    <source>
        <dbReference type="ARBA" id="ARBA00045299"/>
    </source>
</evidence>
<proteinExistence type="inferred from homology"/>
<dbReference type="OrthoDB" id="18062at2157"/>
<feature type="active site" description="Proton acceptor" evidence="7">
    <location>
        <position position="62"/>
    </location>
</feature>
<evidence type="ECO:0000256" key="4">
    <source>
        <dbReference type="ARBA" id="ARBA00045120"/>
    </source>
</evidence>
<accession>A0A0F7IGP4</accession>
<gene>
    <name evidence="9" type="ORF">GAH_00858</name>
</gene>
<keyword evidence="10" id="KW-1185">Reference proteome</keyword>
<evidence type="ECO:0000256" key="3">
    <source>
        <dbReference type="ARBA" id="ARBA00023239"/>
    </source>
</evidence>
<comment type="subunit">
    <text evidence="6 7">Heterodimer composed of a large subunit (PMDh-L) and a small subunit (PMDh-S).</text>
</comment>
<dbReference type="STRING" id="113653.GAH_00858"/>
<name>A0A0F7IGP4_9EURY</name>
<evidence type="ECO:0000259" key="8">
    <source>
        <dbReference type="Pfam" id="PF01989"/>
    </source>
</evidence>
<dbReference type="InterPro" id="IPR002840">
    <property type="entry name" value="PMDh-S-like_dom"/>
</dbReference>
<dbReference type="InParanoid" id="A0A0F7IGP4"/>
<dbReference type="FunCoup" id="A0A0F7IGP4">
    <property type="interactions" value="11"/>
</dbReference>
<evidence type="ECO:0000313" key="10">
    <source>
        <dbReference type="Proteomes" id="UP000034723"/>
    </source>
</evidence>
<dbReference type="EC" id="4.2.1.182" evidence="7"/>
<evidence type="ECO:0000256" key="1">
    <source>
        <dbReference type="ARBA" id="ARBA00005092"/>
    </source>
</evidence>
<dbReference type="InterPro" id="IPR012016">
    <property type="entry name" value="PMDh-S-like"/>
</dbReference>
<dbReference type="PANTHER" id="PTHR36577:SF3">
    <property type="entry name" value="DUF521 DOMAIN PROTEIN (AFU_ORTHOLOGUE AFUA_6G00490)"/>
    <property type="match status" value="1"/>
</dbReference>
<dbReference type="KEGG" id="gah:GAH_00858"/>
<dbReference type="HOGENOM" id="CLU_141583_2_0_2"/>
<comment type="pathway">
    <text evidence="1 7">Isoprenoid biosynthesis; isopentenyl diphosphate biosynthesis via mevalonate pathway.</text>
</comment>
<dbReference type="Gene3D" id="3.50.30.10">
    <property type="entry name" value="Phosphohistidine domain"/>
    <property type="match status" value="1"/>
</dbReference>
<dbReference type="GeneID" id="24803438"/>
<dbReference type="RefSeq" id="WP_048096740.1">
    <property type="nucleotide sequence ID" value="NZ_CP011267.1"/>
</dbReference>
<dbReference type="GO" id="GO:0019287">
    <property type="term" value="P:isopentenyl diphosphate biosynthetic process, mevalonate pathway"/>
    <property type="evidence" value="ECO:0007669"/>
    <property type="project" value="UniProtKB-UniRule"/>
</dbReference>
<comment type="catalytic activity">
    <reaction evidence="4">
        <text>(R)-5-phosphomevalonate = (2E)-3-methyl-5-phosphooxypent-2-enoate + H2O</text>
        <dbReference type="Rhea" id="RHEA:78975"/>
        <dbReference type="ChEBI" id="CHEBI:15377"/>
        <dbReference type="ChEBI" id="CHEBI:58146"/>
        <dbReference type="ChEBI" id="CHEBI:229665"/>
        <dbReference type="EC" id="4.2.1.182"/>
    </reaction>
    <physiologicalReaction direction="left-to-right" evidence="4">
        <dbReference type="Rhea" id="RHEA:78976"/>
    </physiologicalReaction>
</comment>
<dbReference type="EMBL" id="CP011267">
    <property type="protein sequence ID" value="AKG91812.1"/>
    <property type="molecule type" value="Genomic_DNA"/>
</dbReference>
<evidence type="ECO:0000256" key="7">
    <source>
        <dbReference type="HAMAP-Rule" id="MF_00078"/>
    </source>
</evidence>
<keyword evidence="2 7" id="KW-0414">Isoprene biosynthesis</keyword>
<reference evidence="9 10" key="1">
    <citation type="submission" date="2015-04" db="EMBL/GenBank/DDBJ databases">
        <title>The complete genome sequence of the hyperthermophilic, obligate iron-reducing archaeon Geoglobus ahangari strain 234T.</title>
        <authorList>
            <person name="Manzella M.P."/>
            <person name="Holmes D.E."/>
            <person name="Rocheleau J.M."/>
            <person name="Chung A."/>
            <person name="Reguera G."/>
            <person name="Kashefi K."/>
        </authorList>
    </citation>
    <scope>NUCLEOTIDE SEQUENCE [LARGE SCALE GENOMIC DNA]</scope>
    <source>
        <strain evidence="9 10">234</strain>
    </source>
</reference>